<dbReference type="PANTHER" id="PTHR47683:SF4">
    <property type="entry name" value="PSEUDOURIDINE SYNTHASE"/>
    <property type="match status" value="1"/>
</dbReference>
<feature type="domain" description="RNA-binding S4" evidence="6">
    <location>
        <begin position="2"/>
        <end position="62"/>
    </location>
</feature>
<evidence type="ECO:0000256" key="2">
    <source>
        <dbReference type="ARBA" id="ARBA00022884"/>
    </source>
</evidence>
<dbReference type="GO" id="GO:0003723">
    <property type="term" value="F:RNA binding"/>
    <property type="evidence" value="ECO:0007669"/>
    <property type="project" value="UniProtKB-KW"/>
</dbReference>
<dbReference type="PROSITE" id="PS01149">
    <property type="entry name" value="PSI_RSU"/>
    <property type="match status" value="1"/>
</dbReference>
<dbReference type="Pfam" id="PF00849">
    <property type="entry name" value="PseudoU_synth_2"/>
    <property type="match status" value="1"/>
</dbReference>
<dbReference type="CDD" id="cd00165">
    <property type="entry name" value="S4"/>
    <property type="match status" value="1"/>
</dbReference>
<keyword evidence="8" id="KW-1185">Reference proteome</keyword>
<protein>
    <recommendedName>
        <fullName evidence="5">Pseudouridine synthase</fullName>
        <ecNumber evidence="5">5.4.99.-</ecNumber>
    </recommendedName>
</protein>
<dbReference type="InterPro" id="IPR002942">
    <property type="entry name" value="S4_RNA-bd"/>
</dbReference>
<dbReference type="InterPro" id="IPR020094">
    <property type="entry name" value="TruA/RsuA/RluB/E/F_N"/>
</dbReference>
<evidence type="ECO:0000256" key="1">
    <source>
        <dbReference type="ARBA" id="ARBA00008348"/>
    </source>
</evidence>
<dbReference type="GO" id="GO:0000455">
    <property type="term" value="P:enzyme-directed rRNA pseudouridine synthesis"/>
    <property type="evidence" value="ECO:0007669"/>
    <property type="project" value="UniProtKB-ARBA"/>
</dbReference>
<dbReference type="SMART" id="SM00363">
    <property type="entry name" value="S4"/>
    <property type="match status" value="1"/>
</dbReference>
<dbReference type="InterPro" id="IPR042092">
    <property type="entry name" value="PsdUridine_s_RsuA/RluB/E/F_cat"/>
</dbReference>
<dbReference type="InterPro" id="IPR050343">
    <property type="entry name" value="RsuA_PseudoU_synthase"/>
</dbReference>
<evidence type="ECO:0000256" key="3">
    <source>
        <dbReference type="ARBA" id="ARBA00023235"/>
    </source>
</evidence>
<dbReference type="GO" id="GO:0120159">
    <property type="term" value="F:rRNA pseudouridine synthase activity"/>
    <property type="evidence" value="ECO:0007669"/>
    <property type="project" value="UniProtKB-ARBA"/>
</dbReference>
<dbReference type="SUPFAM" id="SSF55120">
    <property type="entry name" value="Pseudouridine synthase"/>
    <property type="match status" value="1"/>
</dbReference>
<name>A0A840QN87_9BACI</name>
<dbReference type="Gene3D" id="3.10.290.10">
    <property type="entry name" value="RNA-binding S4 domain"/>
    <property type="match status" value="1"/>
</dbReference>
<dbReference type="EC" id="5.4.99.-" evidence="5"/>
<dbReference type="PROSITE" id="PS50889">
    <property type="entry name" value="S4"/>
    <property type="match status" value="1"/>
</dbReference>
<dbReference type="Gene3D" id="3.30.70.580">
    <property type="entry name" value="Pseudouridine synthase I, catalytic domain, N-terminal subdomain"/>
    <property type="match status" value="1"/>
</dbReference>
<reference evidence="7 8" key="1">
    <citation type="submission" date="2020-08" db="EMBL/GenBank/DDBJ databases">
        <title>Genomic Encyclopedia of Type Strains, Phase IV (KMG-IV): sequencing the most valuable type-strain genomes for metagenomic binning, comparative biology and taxonomic classification.</title>
        <authorList>
            <person name="Goeker M."/>
        </authorList>
    </citation>
    <scope>NUCLEOTIDE SEQUENCE [LARGE SCALE GENOMIC DNA]</scope>
    <source>
        <strain evidence="7 8">DSM 24696</strain>
    </source>
</reference>
<dbReference type="InterPro" id="IPR006145">
    <property type="entry name" value="PsdUridine_synth_RsuA/RluA"/>
</dbReference>
<dbReference type="FunFam" id="3.10.290.10:FF:000003">
    <property type="entry name" value="Pseudouridine synthase"/>
    <property type="match status" value="1"/>
</dbReference>
<accession>A0A840QN87</accession>
<dbReference type="InterPro" id="IPR018496">
    <property type="entry name" value="PsdUridine_synth_RsuA/RluB_CS"/>
</dbReference>
<organism evidence="7 8">
    <name type="scientific">Texcoconibacillus texcoconensis</name>
    <dbReference type="NCBI Taxonomy" id="1095777"/>
    <lineage>
        <taxon>Bacteria</taxon>
        <taxon>Bacillati</taxon>
        <taxon>Bacillota</taxon>
        <taxon>Bacilli</taxon>
        <taxon>Bacillales</taxon>
        <taxon>Bacillaceae</taxon>
        <taxon>Texcoconibacillus</taxon>
    </lineage>
</organism>
<dbReference type="Gene3D" id="3.30.70.1560">
    <property type="entry name" value="Alpha-L RNA-binding motif"/>
    <property type="match status" value="1"/>
</dbReference>
<dbReference type="Proteomes" id="UP000551878">
    <property type="component" value="Unassembled WGS sequence"/>
</dbReference>
<comment type="similarity">
    <text evidence="1 5">Belongs to the pseudouridine synthase RsuA family.</text>
</comment>
<dbReference type="CDD" id="cd02553">
    <property type="entry name" value="PseudoU_synth_RsuA"/>
    <property type="match status" value="1"/>
</dbReference>
<evidence type="ECO:0000259" key="6">
    <source>
        <dbReference type="SMART" id="SM00363"/>
    </source>
</evidence>
<dbReference type="NCBIfam" id="TIGR00093">
    <property type="entry name" value="pseudouridine synthase"/>
    <property type="match status" value="1"/>
</dbReference>
<dbReference type="PANTHER" id="PTHR47683">
    <property type="entry name" value="PSEUDOURIDINE SYNTHASE FAMILY PROTEIN-RELATED"/>
    <property type="match status" value="1"/>
</dbReference>
<dbReference type="EMBL" id="JACHHB010000003">
    <property type="protein sequence ID" value="MBB5172803.1"/>
    <property type="molecule type" value="Genomic_DNA"/>
</dbReference>
<evidence type="ECO:0000313" key="7">
    <source>
        <dbReference type="EMBL" id="MBB5172803.1"/>
    </source>
</evidence>
<evidence type="ECO:0000256" key="5">
    <source>
        <dbReference type="RuleBase" id="RU003887"/>
    </source>
</evidence>
<evidence type="ECO:0000256" key="4">
    <source>
        <dbReference type="PROSITE-ProRule" id="PRU00182"/>
    </source>
</evidence>
<dbReference type="AlphaFoldDB" id="A0A840QN87"/>
<dbReference type="GO" id="GO:0005829">
    <property type="term" value="C:cytosol"/>
    <property type="evidence" value="ECO:0007669"/>
    <property type="project" value="UniProtKB-ARBA"/>
</dbReference>
<dbReference type="SUPFAM" id="SSF55174">
    <property type="entry name" value="Alpha-L RNA-binding motif"/>
    <property type="match status" value="1"/>
</dbReference>
<dbReference type="InterPro" id="IPR020103">
    <property type="entry name" value="PsdUridine_synth_cat_dom_sf"/>
</dbReference>
<dbReference type="InterPro" id="IPR000748">
    <property type="entry name" value="PsdUridine_synth_RsuA/RluB/E/F"/>
</dbReference>
<keyword evidence="2 4" id="KW-0694">RNA-binding</keyword>
<comment type="caution">
    <text evidence="7">The sequence shown here is derived from an EMBL/GenBank/DDBJ whole genome shotgun (WGS) entry which is preliminary data.</text>
</comment>
<keyword evidence="3 5" id="KW-0413">Isomerase</keyword>
<dbReference type="InterPro" id="IPR036986">
    <property type="entry name" value="S4_RNA-bd_sf"/>
</dbReference>
<gene>
    <name evidence="7" type="ORF">HNQ41_000947</name>
</gene>
<proteinExistence type="inferred from homology"/>
<dbReference type="Pfam" id="PF01479">
    <property type="entry name" value="S4"/>
    <property type="match status" value="1"/>
</dbReference>
<sequence length="237" mass="27026">MMRLDKLLANSGFGTRKEVKKTLKKGGVTVDGIVAKDGKMHVDPDEQEVKVFGVEVEYKPYIYLMMNKPDGLLSATEDINQETVIDILEPEDVRYEPFPVGRLDKDTTGLLLITNDGKFAHQLTSPKRHVPKKYRAWLAEPLKDGDIEAFQQGIELDDGYVTKPAELCSENENGDVVEVTIYEGKYHQVKRMFAARRNRVVRLKREAMGSLQLDEDLEPGEYRDLTEEEYEMLKAEA</sequence>
<dbReference type="FunFam" id="3.30.70.1560:FF:000001">
    <property type="entry name" value="Pseudouridine synthase"/>
    <property type="match status" value="1"/>
</dbReference>
<evidence type="ECO:0000313" key="8">
    <source>
        <dbReference type="Proteomes" id="UP000551878"/>
    </source>
</evidence>